<dbReference type="AlphaFoldDB" id="A0A7I9XY54"/>
<dbReference type="Proteomes" id="UP000465361">
    <property type="component" value="Unassembled WGS sequence"/>
</dbReference>
<organism evidence="1 2">
    <name type="scientific">Mycobacterium botniense</name>
    <dbReference type="NCBI Taxonomy" id="84962"/>
    <lineage>
        <taxon>Bacteria</taxon>
        <taxon>Bacillati</taxon>
        <taxon>Actinomycetota</taxon>
        <taxon>Actinomycetes</taxon>
        <taxon>Mycobacteriales</taxon>
        <taxon>Mycobacteriaceae</taxon>
        <taxon>Mycobacterium</taxon>
    </lineage>
</organism>
<dbReference type="EMBL" id="BLKW01000004">
    <property type="protein sequence ID" value="GFG74732.1"/>
    <property type="molecule type" value="Genomic_DNA"/>
</dbReference>
<dbReference type="Pfam" id="PF06074">
    <property type="entry name" value="Portal_Mu"/>
    <property type="match status" value="1"/>
</dbReference>
<keyword evidence="2" id="KW-1185">Reference proteome</keyword>
<name>A0A7I9XY54_9MYCO</name>
<comment type="caution">
    <text evidence="1">The sequence shown here is derived from an EMBL/GenBank/DDBJ whole genome shotgun (WGS) entry which is preliminary data.</text>
</comment>
<sequence>MAPKRSIPATAPLRTPAKRLPRRVAGHNTKTAVPVTEAGFANPFPGMLSAFSQWDQFEQVPELLWPNSVRTYTRMWREDSRLASVYYAIALPVLRTAWRIDPNGARDEVTEFVAANLGLPIVGADESKPKPRIRDRFSWSQHLKLALRHLQYGHQVFEQVYRIGEDGRAYLRKLAPRPSSTIAYWDIDLDGGLIGITQFPPGTSFGTPLGVTGGMQGLQLQIPVNRLVVYVRDPDPGQWIGNSLFRPAYKHWLLKTSSFVSRPQLRGVTVSVSRW</sequence>
<proteinExistence type="predicted"/>
<evidence type="ECO:0000313" key="2">
    <source>
        <dbReference type="Proteomes" id="UP000465361"/>
    </source>
</evidence>
<accession>A0A7I9XY54</accession>
<protein>
    <submittedName>
        <fullName evidence="1">Uncharacterized protein</fullName>
    </submittedName>
</protein>
<evidence type="ECO:0000313" key="1">
    <source>
        <dbReference type="EMBL" id="GFG74732.1"/>
    </source>
</evidence>
<gene>
    <name evidence="1" type="ORF">MBOT_20970</name>
</gene>
<dbReference type="InterPro" id="IPR009279">
    <property type="entry name" value="Portal_Mu"/>
</dbReference>
<reference evidence="1 2" key="1">
    <citation type="journal article" date="2019" name="Emerg. Microbes Infect.">
        <title>Comprehensive subspecies identification of 175 nontuberculous mycobacteria species based on 7547 genomic profiles.</title>
        <authorList>
            <person name="Matsumoto Y."/>
            <person name="Kinjo T."/>
            <person name="Motooka D."/>
            <person name="Nabeya D."/>
            <person name="Jung N."/>
            <person name="Uechi K."/>
            <person name="Horii T."/>
            <person name="Iida T."/>
            <person name="Fujita J."/>
            <person name="Nakamura S."/>
        </authorList>
    </citation>
    <scope>NUCLEOTIDE SEQUENCE [LARGE SCALE GENOMIC DNA]</scope>
    <source>
        <strain evidence="1 2">JCM 17322</strain>
    </source>
</reference>